<protein>
    <recommendedName>
        <fullName evidence="4">BTB domain-containing protein</fullName>
    </recommendedName>
</protein>
<reference evidence="2 3" key="1">
    <citation type="submission" date="2024-07" db="EMBL/GenBank/DDBJ databases">
        <title>Section-level genome sequencing and comparative genomics of Aspergillus sections Usti and Cavernicolus.</title>
        <authorList>
            <consortium name="Lawrence Berkeley National Laboratory"/>
            <person name="Nybo J.L."/>
            <person name="Vesth T.C."/>
            <person name="Theobald S."/>
            <person name="Frisvad J.C."/>
            <person name="Larsen T.O."/>
            <person name="Kjaerboelling I."/>
            <person name="Rothschild-Mancinelli K."/>
            <person name="Lyhne E.K."/>
            <person name="Kogle M.E."/>
            <person name="Barry K."/>
            <person name="Clum A."/>
            <person name="Na H."/>
            <person name="Ledsgaard L."/>
            <person name="Lin J."/>
            <person name="Lipzen A."/>
            <person name="Kuo A."/>
            <person name="Riley R."/>
            <person name="Mondo S."/>
            <person name="LaButti K."/>
            <person name="Haridas S."/>
            <person name="Pangalinan J."/>
            <person name="Salamov A.A."/>
            <person name="Simmons B.A."/>
            <person name="Magnuson J.K."/>
            <person name="Chen J."/>
            <person name="Drula E."/>
            <person name="Henrissat B."/>
            <person name="Wiebenga A."/>
            <person name="Lubbers R.J."/>
            <person name="Gomes A.C."/>
            <person name="Makela M.R."/>
            <person name="Stajich J."/>
            <person name="Grigoriev I.V."/>
            <person name="Mortensen U.H."/>
            <person name="De vries R.P."/>
            <person name="Baker S.E."/>
            <person name="Andersen M.R."/>
        </authorList>
    </citation>
    <scope>NUCLEOTIDE SEQUENCE [LARGE SCALE GENOMIC DNA]</scope>
    <source>
        <strain evidence="2 3">CBS 600.67</strain>
    </source>
</reference>
<name>A0ABR4HQF3_9EURO</name>
<evidence type="ECO:0000256" key="1">
    <source>
        <dbReference type="SAM" id="MobiDB-lite"/>
    </source>
</evidence>
<dbReference type="PANTHER" id="PTHR37538:SF1">
    <property type="entry name" value="BTB DOMAIN-CONTAINING PROTEIN"/>
    <property type="match status" value="1"/>
</dbReference>
<proteinExistence type="predicted"/>
<comment type="caution">
    <text evidence="2">The sequence shown here is derived from an EMBL/GenBank/DDBJ whole genome shotgun (WGS) entry which is preliminary data.</text>
</comment>
<organism evidence="2 3">
    <name type="scientific">Aspergillus cavernicola</name>
    <dbReference type="NCBI Taxonomy" id="176166"/>
    <lineage>
        <taxon>Eukaryota</taxon>
        <taxon>Fungi</taxon>
        <taxon>Dikarya</taxon>
        <taxon>Ascomycota</taxon>
        <taxon>Pezizomycotina</taxon>
        <taxon>Eurotiomycetes</taxon>
        <taxon>Eurotiomycetidae</taxon>
        <taxon>Eurotiales</taxon>
        <taxon>Aspergillaceae</taxon>
        <taxon>Aspergillus</taxon>
        <taxon>Aspergillus subgen. Nidulantes</taxon>
    </lineage>
</organism>
<gene>
    <name evidence="2" type="ORF">BDW59DRAFT_165872</name>
</gene>
<evidence type="ECO:0000313" key="2">
    <source>
        <dbReference type="EMBL" id="KAL2817715.1"/>
    </source>
</evidence>
<evidence type="ECO:0000313" key="3">
    <source>
        <dbReference type="Proteomes" id="UP001610335"/>
    </source>
</evidence>
<dbReference type="PANTHER" id="PTHR37538">
    <property type="entry name" value="BTB DOMAIN-CONTAINING PROTEIN"/>
    <property type="match status" value="1"/>
</dbReference>
<dbReference type="EMBL" id="JBFXLS010000090">
    <property type="protein sequence ID" value="KAL2817715.1"/>
    <property type="molecule type" value="Genomic_DNA"/>
</dbReference>
<dbReference type="Proteomes" id="UP001610335">
    <property type="component" value="Unassembled WGS sequence"/>
</dbReference>
<feature type="region of interest" description="Disordered" evidence="1">
    <location>
        <begin position="281"/>
        <end position="320"/>
    </location>
</feature>
<evidence type="ECO:0008006" key="4">
    <source>
        <dbReference type="Google" id="ProtNLM"/>
    </source>
</evidence>
<sequence>MDAPVNKNDLPAAQRPDISQTTYPVAQYKVPITQPLINNPPTVNNSQPQLSTYGMEVILLLIGPTEKPYEVPRRTFITKPQTHLQQAPNGLVYATLPDVDEDVAHTVGNYFLAGAYQTLAKGPDEQISHRTLEYRRTVLTYRAAVRYGINGLVAHARRYMCLFSPHIPTMDIIDIGRKTFPRISQDTWYASYLAQEIRRRYRAGENIFGRDEYLKAFGVTAEFDAFLDHVQARICNANLAAEPRKEVPEPTPDGPQVYKRDSAEDVMLDNNSPVTVVSVSGEYTTDDGPQVHNEDSGEAEENMNSNEEAENRGTNMTNEELLESPGILAEHAIRNSRFIGTAGTE</sequence>
<accession>A0ABR4HQF3</accession>
<keyword evidence="3" id="KW-1185">Reference proteome</keyword>